<keyword evidence="1" id="KW-0472">Membrane</keyword>
<reference evidence="2" key="1">
    <citation type="submission" date="2019-04" db="EMBL/GenBank/DDBJ databases">
        <title>Evolution of Biomass-Degrading Anaerobic Consortia Revealed by Metagenomics.</title>
        <authorList>
            <person name="Peng X."/>
        </authorList>
    </citation>
    <scope>NUCLEOTIDE SEQUENCE</scope>
    <source>
        <strain evidence="2">SIG18</strain>
    </source>
</reference>
<sequence>MEVTVMNGNKGMGILSIVVGLIFILFPMFSESLISIVVGLSLLFFGISAVYTGWNMRQYANNTYSSPFIVIGIIVIILGFLFIFYIDALSFLVGIQFYLVGFIMIIFGITGMLSRINAFSLFTSILVFVMGIVAIALAAFAMAQPIYIAIIIGVILVIEGVALLFID</sequence>
<evidence type="ECO:0000313" key="3">
    <source>
        <dbReference type="Proteomes" id="UP000783037"/>
    </source>
</evidence>
<keyword evidence="1" id="KW-1133">Transmembrane helix</keyword>
<dbReference type="Proteomes" id="UP000783037">
    <property type="component" value="Unassembled WGS sequence"/>
</dbReference>
<name>A0A8T3V357_9EURY</name>
<feature type="transmembrane region" description="Helical" evidence="1">
    <location>
        <begin position="91"/>
        <end position="111"/>
    </location>
</feature>
<dbReference type="EMBL" id="SUTK01000002">
    <property type="protein sequence ID" value="MBE6500952.1"/>
    <property type="molecule type" value="Genomic_DNA"/>
</dbReference>
<feature type="transmembrane region" description="Helical" evidence="1">
    <location>
        <begin position="36"/>
        <end position="54"/>
    </location>
</feature>
<dbReference type="AlphaFoldDB" id="A0A8T3V357"/>
<dbReference type="InterPro" id="IPR005325">
    <property type="entry name" value="DUF308_memb"/>
</dbReference>
<feature type="transmembrane region" description="Helical" evidence="1">
    <location>
        <begin position="146"/>
        <end position="166"/>
    </location>
</feature>
<accession>A0A8T3V357</accession>
<proteinExistence type="predicted"/>
<feature type="transmembrane region" description="Helical" evidence="1">
    <location>
        <begin position="118"/>
        <end position="140"/>
    </location>
</feature>
<dbReference type="Pfam" id="PF03729">
    <property type="entry name" value="DUF308"/>
    <property type="match status" value="1"/>
</dbReference>
<gene>
    <name evidence="2" type="ORF">E7Z79_00760</name>
</gene>
<keyword evidence="1" id="KW-0812">Transmembrane</keyword>
<protein>
    <recommendedName>
        <fullName evidence="4">Acid-resistance membrane protein</fullName>
    </recommendedName>
</protein>
<feature type="transmembrane region" description="Helical" evidence="1">
    <location>
        <begin position="12"/>
        <end position="30"/>
    </location>
</feature>
<evidence type="ECO:0000256" key="1">
    <source>
        <dbReference type="SAM" id="Phobius"/>
    </source>
</evidence>
<comment type="caution">
    <text evidence="2">The sequence shown here is derived from an EMBL/GenBank/DDBJ whole genome shotgun (WGS) entry which is preliminary data.</text>
</comment>
<organism evidence="2 3">
    <name type="scientific">Methanobrevibacter thaueri</name>
    <dbReference type="NCBI Taxonomy" id="190975"/>
    <lineage>
        <taxon>Archaea</taxon>
        <taxon>Methanobacteriati</taxon>
        <taxon>Methanobacteriota</taxon>
        <taxon>Methanomada group</taxon>
        <taxon>Methanobacteria</taxon>
        <taxon>Methanobacteriales</taxon>
        <taxon>Methanobacteriaceae</taxon>
        <taxon>Methanobrevibacter</taxon>
    </lineage>
</organism>
<feature type="transmembrane region" description="Helical" evidence="1">
    <location>
        <begin position="66"/>
        <end position="85"/>
    </location>
</feature>
<evidence type="ECO:0000313" key="2">
    <source>
        <dbReference type="EMBL" id="MBE6500952.1"/>
    </source>
</evidence>
<evidence type="ECO:0008006" key="4">
    <source>
        <dbReference type="Google" id="ProtNLM"/>
    </source>
</evidence>